<sequence>MEEMGVSGKASLRGLEVVARKIEVRLGLKGQRRSSLEVLAVVGVRKRLWYCGATVRRFPVGFREEATAASE</sequence>
<dbReference type="AlphaFoldDB" id="A0A1R3KKH1"/>
<evidence type="ECO:0000313" key="2">
    <source>
        <dbReference type="Proteomes" id="UP000187203"/>
    </source>
</evidence>
<protein>
    <submittedName>
        <fullName evidence="1">Uncharacterized protein</fullName>
    </submittedName>
</protein>
<name>A0A1R3KKH1_9ROSI</name>
<comment type="caution">
    <text evidence="1">The sequence shown here is derived from an EMBL/GenBank/DDBJ whole genome shotgun (WGS) entry which is preliminary data.</text>
</comment>
<reference evidence="2" key="1">
    <citation type="submission" date="2013-09" db="EMBL/GenBank/DDBJ databases">
        <title>Corchorus olitorius genome sequencing.</title>
        <authorList>
            <person name="Alam M."/>
            <person name="Haque M.S."/>
            <person name="Islam M.S."/>
            <person name="Emdad E.M."/>
            <person name="Islam M.M."/>
            <person name="Ahmed B."/>
            <person name="Halim A."/>
            <person name="Hossen Q.M.M."/>
            <person name="Hossain M.Z."/>
            <person name="Ahmed R."/>
            <person name="Khan M.M."/>
            <person name="Islam R."/>
            <person name="Rashid M.M."/>
            <person name="Khan S.A."/>
            <person name="Rahman M.S."/>
            <person name="Alam M."/>
            <person name="Yahiya A.S."/>
            <person name="Khan M.S."/>
            <person name="Azam M.S."/>
            <person name="Haque T."/>
            <person name="Lashkar M.Z.H."/>
            <person name="Akhand A.I."/>
            <person name="Morshed G."/>
            <person name="Roy S."/>
            <person name="Uddin K.S."/>
            <person name="Rabeya T."/>
            <person name="Hossain A.S."/>
            <person name="Chowdhury A."/>
            <person name="Snigdha A.R."/>
            <person name="Mortoza M.S."/>
            <person name="Matin S.A."/>
            <person name="Hoque S.M.E."/>
            <person name="Islam M.K."/>
            <person name="Roy D.K."/>
            <person name="Haider R."/>
            <person name="Moosa M.M."/>
            <person name="Elias S.M."/>
            <person name="Hasan A.M."/>
            <person name="Jahan S."/>
            <person name="Shafiuddin M."/>
            <person name="Mahmood N."/>
            <person name="Shommy N.S."/>
        </authorList>
    </citation>
    <scope>NUCLEOTIDE SEQUENCE [LARGE SCALE GENOMIC DNA]</scope>
    <source>
        <strain evidence="2">cv. O-4</strain>
    </source>
</reference>
<dbReference type="Proteomes" id="UP000187203">
    <property type="component" value="Unassembled WGS sequence"/>
</dbReference>
<organism evidence="1 2">
    <name type="scientific">Corchorus olitorius</name>
    <dbReference type="NCBI Taxonomy" id="93759"/>
    <lineage>
        <taxon>Eukaryota</taxon>
        <taxon>Viridiplantae</taxon>
        <taxon>Streptophyta</taxon>
        <taxon>Embryophyta</taxon>
        <taxon>Tracheophyta</taxon>
        <taxon>Spermatophyta</taxon>
        <taxon>Magnoliopsida</taxon>
        <taxon>eudicotyledons</taxon>
        <taxon>Gunneridae</taxon>
        <taxon>Pentapetalae</taxon>
        <taxon>rosids</taxon>
        <taxon>malvids</taxon>
        <taxon>Malvales</taxon>
        <taxon>Malvaceae</taxon>
        <taxon>Grewioideae</taxon>
        <taxon>Apeibeae</taxon>
        <taxon>Corchorus</taxon>
    </lineage>
</organism>
<evidence type="ECO:0000313" key="1">
    <source>
        <dbReference type="EMBL" id="OMP07478.1"/>
    </source>
</evidence>
<gene>
    <name evidence="1" type="ORF">COLO4_07307</name>
</gene>
<accession>A0A1R3KKH1</accession>
<keyword evidence="2" id="KW-1185">Reference proteome</keyword>
<dbReference type="EMBL" id="AWUE01013212">
    <property type="protein sequence ID" value="OMP07478.1"/>
    <property type="molecule type" value="Genomic_DNA"/>
</dbReference>
<proteinExistence type="predicted"/>